<evidence type="ECO:0000256" key="4">
    <source>
        <dbReference type="PROSITE-ProRule" id="PRU00335"/>
    </source>
</evidence>
<evidence type="ECO:0000256" key="1">
    <source>
        <dbReference type="ARBA" id="ARBA00023015"/>
    </source>
</evidence>
<dbReference type="Pfam" id="PF13305">
    <property type="entry name" value="TetR_C_33"/>
    <property type="match status" value="1"/>
</dbReference>
<feature type="region of interest" description="Disordered" evidence="5">
    <location>
        <begin position="1"/>
        <end position="20"/>
    </location>
</feature>
<feature type="domain" description="HTH tetR-type" evidence="6">
    <location>
        <begin position="19"/>
        <end position="80"/>
    </location>
</feature>
<dbReference type="InterPro" id="IPR009057">
    <property type="entry name" value="Homeodomain-like_sf"/>
</dbReference>
<name>A0ABT1A8Z1_9PSEU</name>
<dbReference type="InterPro" id="IPR025996">
    <property type="entry name" value="MT1864/Rv1816-like_C"/>
</dbReference>
<evidence type="ECO:0000259" key="6">
    <source>
        <dbReference type="PROSITE" id="PS50977"/>
    </source>
</evidence>
<dbReference type="RefSeq" id="WP_252444114.1">
    <property type="nucleotide sequence ID" value="NZ_JAGSOV010000064.1"/>
</dbReference>
<dbReference type="SUPFAM" id="SSF46689">
    <property type="entry name" value="Homeodomain-like"/>
    <property type="match status" value="1"/>
</dbReference>
<organism evidence="7 8">
    <name type="scientific">Pseudonocardia humida</name>
    <dbReference type="NCBI Taxonomy" id="2800819"/>
    <lineage>
        <taxon>Bacteria</taxon>
        <taxon>Bacillati</taxon>
        <taxon>Actinomycetota</taxon>
        <taxon>Actinomycetes</taxon>
        <taxon>Pseudonocardiales</taxon>
        <taxon>Pseudonocardiaceae</taxon>
        <taxon>Pseudonocardia</taxon>
    </lineage>
</organism>
<dbReference type="Pfam" id="PF00440">
    <property type="entry name" value="TetR_N"/>
    <property type="match status" value="1"/>
</dbReference>
<dbReference type="EMBL" id="JAGSOV010000064">
    <property type="protein sequence ID" value="MCO1659294.1"/>
    <property type="molecule type" value="Genomic_DNA"/>
</dbReference>
<comment type="caution">
    <text evidence="7">The sequence shown here is derived from an EMBL/GenBank/DDBJ whole genome shotgun (WGS) entry which is preliminary data.</text>
</comment>
<evidence type="ECO:0000313" key="8">
    <source>
        <dbReference type="Proteomes" id="UP001165283"/>
    </source>
</evidence>
<accession>A0ABT1A8Z1</accession>
<proteinExistence type="predicted"/>
<evidence type="ECO:0000256" key="5">
    <source>
        <dbReference type="SAM" id="MobiDB-lite"/>
    </source>
</evidence>
<dbReference type="PANTHER" id="PTHR30055">
    <property type="entry name" value="HTH-TYPE TRANSCRIPTIONAL REGULATOR RUTR"/>
    <property type="match status" value="1"/>
</dbReference>
<evidence type="ECO:0000256" key="3">
    <source>
        <dbReference type="ARBA" id="ARBA00023163"/>
    </source>
</evidence>
<sequence>MASTPRSGTRERNRRGQGGRLRDDIVRAGAELLDEAGDEQAVTLRAVARRVGITAPSIYAHFADRQAILLAVAAGAFAELDEQLRRARDAADADPVARLRATCAAYLEFARTRPQRYRVMFGGVWNAEQAVAGGSITQAQATELGQDVLGLLIAELRACVESGASRSTDAAADAVALWLGLHGLAHQRTAAPAFPWPPDIADRLVTTLAHL</sequence>
<dbReference type="Gene3D" id="1.10.357.10">
    <property type="entry name" value="Tetracycline Repressor, domain 2"/>
    <property type="match status" value="1"/>
</dbReference>
<keyword evidence="3" id="KW-0804">Transcription</keyword>
<dbReference type="InterPro" id="IPR036271">
    <property type="entry name" value="Tet_transcr_reg_TetR-rel_C_sf"/>
</dbReference>
<dbReference type="InterPro" id="IPR050109">
    <property type="entry name" value="HTH-type_TetR-like_transc_reg"/>
</dbReference>
<dbReference type="Proteomes" id="UP001165283">
    <property type="component" value="Unassembled WGS sequence"/>
</dbReference>
<evidence type="ECO:0000313" key="7">
    <source>
        <dbReference type="EMBL" id="MCO1659294.1"/>
    </source>
</evidence>
<dbReference type="PANTHER" id="PTHR30055:SF234">
    <property type="entry name" value="HTH-TYPE TRANSCRIPTIONAL REGULATOR BETI"/>
    <property type="match status" value="1"/>
</dbReference>
<protein>
    <submittedName>
        <fullName evidence="7">TetR/AcrR family transcriptional regulator</fullName>
    </submittedName>
</protein>
<dbReference type="PROSITE" id="PS50977">
    <property type="entry name" value="HTH_TETR_2"/>
    <property type="match status" value="1"/>
</dbReference>
<dbReference type="SUPFAM" id="SSF48498">
    <property type="entry name" value="Tetracyclin repressor-like, C-terminal domain"/>
    <property type="match status" value="1"/>
</dbReference>
<dbReference type="InterPro" id="IPR001647">
    <property type="entry name" value="HTH_TetR"/>
</dbReference>
<keyword evidence="8" id="KW-1185">Reference proteome</keyword>
<keyword evidence="2 4" id="KW-0238">DNA-binding</keyword>
<reference evidence="7" key="1">
    <citation type="submission" date="2021-04" db="EMBL/GenBank/DDBJ databases">
        <title>Pseudonocardia sp. nov., isolated from sandy soil of mangrove forest.</title>
        <authorList>
            <person name="Zan Z."/>
            <person name="Huang R."/>
            <person name="Liu W."/>
        </authorList>
    </citation>
    <scope>NUCLEOTIDE SEQUENCE</scope>
    <source>
        <strain evidence="7">S2-4</strain>
    </source>
</reference>
<gene>
    <name evidence="7" type="ORF">KDL28_29900</name>
</gene>
<evidence type="ECO:0000256" key="2">
    <source>
        <dbReference type="ARBA" id="ARBA00023125"/>
    </source>
</evidence>
<feature type="DNA-binding region" description="H-T-H motif" evidence="4">
    <location>
        <begin position="43"/>
        <end position="62"/>
    </location>
</feature>
<keyword evidence="1" id="KW-0805">Transcription regulation</keyword>